<keyword evidence="4" id="KW-1185">Reference proteome</keyword>
<dbReference type="SUPFAM" id="SSF54909">
    <property type="entry name" value="Dimeric alpha+beta barrel"/>
    <property type="match status" value="1"/>
</dbReference>
<accession>A0A2V1DM24</accession>
<protein>
    <recommendedName>
        <fullName evidence="2">EthD domain-containing protein</fullName>
    </recommendedName>
</protein>
<name>A0A2V1DM24_9PLEO</name>
<dbReference type="Proteomes" id="UP000244855">
    <property type="component" value="Unassembled WGS sequence"/>
</dbReference>
<dbReference type="OrthoDB" id="3183782at2759"/>
<evidence type="ECO:0000256" key="1">
    <source>
        <dbReference type="ARBA" id="ARBA00005986"/>
    </source>
</evidence>
<feature type="domain" description="EthD" evidence="2">
    <location>
        <begin position="22"/>
        <end position="118"/>
    </location>
</feature>
<gene>
    <name evidence="3" type="ORF">DM02DRAFT_729955</name>
</gene>
<dbReference type="Gene3D" id="3.30.70.100">
    <property type="match status" value="1"/>
</dbReference>
<evidence type="ECO:0000313" key="4">
    <source>
        <dbReference type="Proteomes" id="UP000244855"/>
    </source>
</evidence>
<reference evidence="3 4" key="1">
    <citation type="journal article" date="2018" name="Sci. Rep.">
        <title>Comparative genomics provides insights into the lifestyle and reveals functional heterogeneity of dark septate endophytic fungi.</title>
        <authorList>
            <person name="Knapp D.G."/>
            <person name="Nemeth J.B."/>
            <person name="Barry K."/>
            <person name="Hainaut M."/>
            <person name="Henrissat B."/>
            <person name="Johnson J."/>
            <person name="Kuo A."/>
            <person name="Lim J.H.P."/>
            <person name="Lipzen A."/>
            <person name="Nolan M."/>
            <person name="Ohm R.A."/>
            <person name="Tamas L."/>
            <person name="Grigoriev I.V."/>
            <person name="Spatafora J.W."/>
            <person name="Nagy L.G."/>
            <person name="Kovacs G.M."/>
        </authorList>
    </citation>
    <scope>NUCLEOTIDE SEQUENCE [LARGE SCALE GENOMIC DNA]</scope>
    <source>
        <strain evidence="3 4">DSE2036</strain>
    </source>
</reference>
<dbReference type="InterPro" id="IPR011008">
    <property type="entry name" value="Dimeric_a/b-barrel"/>
</dbReference>
<proteinExistence type="inferred from homology"/>
<dbReference type="InterPro" id="IPR009799">
    <property type="entry name" value="EthD_dom"/>
</dbReference>
<dbReference type="GO" id="GO:0016491">
    <property type="term" value="F:oxidoreductase activity"/>
    <property type="evidence" value="ECO:0007669"/>
    <property type="project" value="InterPro"/>
</dbReference>
<dbReference type="EMBL" id="KZ805416">
    <property type="protein sequence ID" value="PVH98309.1"/>
    <property type="molecule type" value="Genomic_DNA"/>
</dbReference>
<dbReference type="AlphaFoldDB" id="A0A2V1DM24"/>
<sequence>MVANAVATAVKTAVLVQRINNISFADFDNYWRHEHPKAILQVPTFVEKALNYTQWHTYKNASGQYDLGEYASNMPFKLAKWDGIVEIYTNTVEDAFALFADPVYGEVVVPDEDKFLNRSTVEIVIGEEQVIYVNNQTSSGTYSPAS</sequence>
<comment type="similarity">
    <text evidence="1">Belongs to the tpcK family.</text>
</comment>
<evidence type="ECO:0000259" key="2">
    <source>
        <dbReference type="Pfam" id="PF07110"/>
    </source>
</evidence>
<dbReference type="Pfam" id="PF07110">
    <property type="entry name" value="EthD"/>
    <property type="match status" value="1"/>
</dbReference>
<evidence type="ECO:0000313" key="3">
    <source>
        <dbReference type="EMBL" id="PVH98309.1"/>
    </source>
</evidence>
<dbReference type="STRING" id="97972.A0A2V1DM24"/>
<organism evidence="3 4">
    <name type="scientific">Periconia macrospinosa</name>
    <dbReference type="NCBI Taxonomy" id="97972"/>
    <lineage>
        <taxon>Eukaryota</taxon>
        <taxon>Fungi</taxon>
        <taxon>Dikarya</taxon>
        <taxon>Ascomycota</taxon>
        <taxon>Pezizomycotina</taxon>
        <taxon>Dothideomycetes</taxon>
        <taxon>Pleosporomycetidae</taxon>
        <taxon>Pleosporales</taxon>
        <taxon>Massarineae</taxon>
        <taxon>Periconiaceae</taxon>
        <taxon>Periconia</taxon>
    </lineage>
</organism>